<reference evidence="8" key="2">
    <citation type="journal article" date="2021" name="PeerJ">
        <title>Extensive microbial diversity within the chicken gut microbiome revealed by metagenomics and culture.</title>
        <authorList>
            <person name="Gilroy R."/>
            <person name="Ravi A."/>
            <person name="Getino M."/>
            <person name="Pursley I."/>
            <person name="Horton D.L."/>
            <person name="Alikhan N.F."/>
            <person name="Baker D."/>
            <person name="Gharbi K."/>
            <person name="Hall N."/>
            <person name="Watson M."/>
            <person name="Adriaenssens E.M."/>
            <person name="Foster-Nyarko E."/>
            <person name="Jarju S."/>
            <person name="Secka A."/>
            <person name="Antonio M."/>
            <person name="Oren A."/>
            <person name="Chaudhuri R.R."/>
            <person name="La Ragione R."/>
            <person name="Hildebrand F."/>
            <person name="Pallen M.J."/>
        </authorList>
    </citation>
    <scope>NUCLEOTIDE SEQUENCE</scope>
    <source>
        <strain evidence="8">2478</strain>
    </source>
</reference>
<evidence type="ECO:0000256" key="6">
    <source>
        <dbReference type="ARBA" id="ARBA00023237"/>
    </source>
</evidence>
<evidence type="ECO:0000256" key="1">
    <source>
        <dbReference type="ARBA" id="ARBA00004442"/>
    </source>
</evidence>
<dbReference type="EMBL" id="JADILZ010000063">
    <property type="protein sequence ID" value="MBO8478632.1"/>
    <property type="molecule type" value="Genomic_DNA"/>
</dbReference>
<evidence type="ECO:0000313" key="9">
    <source>
        <dbReference type="Proteomes" id="UP000823771"/>
    </source>
</evidence>
<evidence type="ECO:0000256" key="2">
    <source>
        <dbReference type="ARBA" id="ARBA00007248"/>
    </source>
</evidence>
<organism evidence="8 9">
    <name type="scientific">Candidatus Cryptobacteroides excrementipullorum</name>
    <dbReference type="NCBI Taxonomy" id="2840761"/>
    <lineage>
        <taxon>Bacteria</taxon>
        <taxon>Pseudomonadati</taxon>
        <taxon>Bacteroidota</taxon>
        <taxon>Bacteroidia</taxon>
        <taxon>Bacteroidales</taxon>
        <taxon>Candidatus Cryptobacteroides</taxon>
    </lineage>
</organism>
<dbReference type="InterPro" id="IPR014941">
    <property type="entry name" value="FimB/Mfa2/Mfa3"/>
</dbReference>
<keyword evidence="6" id="KW-0998">Cell outer membrane</keyword>
<evidence type="ECO:0000256" key="3">
    <source>
        <dbReference type="ARBA" id="ARBA00022729"/>
    </source>
</evidence>
<accession>A0A9D9IU18</accession>
<comment type="subcellular location">
    <subcellularLocation>
        <location evidence="1">Cell outer membrane</location>
    </subcellularLocation>
</comment>
<comment type="similarity">
    <text evidence="2">Belongs to the bacteroidetes fimbrillin superfamily. FimB/Mfa2 family.</text>
</comment>
<name>A0A9D9IU18_9BACT</name>
<evidence type="ECO:0000256" key="5">
    <source>
        <dbReference type="ARBA" id="ARBA00023139"/>
    </source>
</evidence>
<keyword evidence="4" id="KW-0472">Membrane</keyword>
<evidence type="ECO:0000256" key="7">
    <source>
        <dbReference type="ARBA" id="ARBA00023288"/>
    </source>
</evidence>
<dbReference type="AlphaFoldDB" id="A0A9D9IU18"/>
<keyword evidence="7" id="KW-0449">Lipoprotein</keyword>
<dbReference type="GO" id="GO:0009279">
    <property type="term" value="C:cell outer membrane"/>
    <property type="evidence" value="ECO:0007669"/>
    <property type="project" value="UniProtKB-SubCell"/>
</dbReference>
<keyword evidence="3" id="KW-0732">Signal</keyword>
<gene>
    <name evidence="8" type="ORF">IAB80_07075</name>
</gene>
<keyword evidence="5" id="KW-0564">Palmitate</keyword>
<proteinExistence type="inferred from homology"/>
<evidence type="ECO:0000313" key="8">
    <source>
        <dbReference type="EMBL" id="MBO8478632.1"/>
    </source>
</evidence>
<dbReference type="Pfam" id="PF08842">
    <property type="entry name" value="Mfa2"/>
    <property type="match status" value="1"/>
</dbReference>
<protein>
    <submittedName>
        <fullName evidence="8">FimB/Mfa2 family fimbrial subunit</fullName>
    </submittedName>
</protein>
<dbReference type="Proteomes" id="UP000823771">
    <property type="component" value="Unassembled WGS sequence"/>
</dbReference>
<evidence type="ECO:0000256" key="4">
    <source>
        <dbReference type="ARBA" id="ARBA00023136"/>
    </source>
</evidence>
<sequence>MEDILRKEDETMKTNSIYKTSLLTAALLLAATSCVKDELHNTPHPDTGKITVTADWTDRGEGVDIPAEWTVTMGDYTGTETGEAHAPDYLFNPGDYTLAAYNTPENITISGTTATVATVATDLKSGATDEVFISNAPGWLMTSVQEVTIEADTDYDLTSTMHQQVRQLTLVIEPTGDAADRIESIEGALSGAAGTMDFATGTYGAASDVALYFTRITEGDDAGKWTATVRLLGITGNTQILTATLTYSNGNPQPTELESDLTAALADFNADKTEPLTLGGTIAETPTEAGVEAGITDWEKIDGGRVDAEM</sequence>
<dbReference type="PROSITE" id="PS51257">
    <property type="entry name" value="PROKAR_LIPOPROTEIN"/>
    <property type="match status" value="1"/>
</dbReference>
<reference evidence="8" key="1">
    <citation type="submission" date="2020-10" db="EMBL/GenBank/DDBJ databases">
        <authorList>
            <person name="Gilroy R."/>
        </authorList>
    </citation>
    <scope>NUCLEOTIDE SEQUENCE</scope>
    <source>
        <strain evidence="8">2478</strain>
    </source>
</reference>
<comment type="caution">
    <text evidence="8">The sequence shown here is derived from an EMBL/GenBank/DDBJ whole genome shotgun (WGS) entry which is preliminary data.</text>
</comment>